<gene>
    <name evidence="1" type="ORF">CLV37_108240</name>
</gene>
<proteinExistence type="predicted"/>
<name>A0A2T0R209_9ACTN</name>
<dbReference type="EMBL" id="PVZF01000008">
    <property type="protein sequence ID" value="PRY13570.1"/>
    <property type="molecule type" value="Genomic_DNA"/>
</dbReference>
<dbReference type="Pfam" id="PF01042">
    <property type="entry name" value="Ribonuc_L-PSP"/>
    <property type="match status" value="1"/>
</dbReference>
<dbReference type="Gene3D" id="3.30.1330.40">
    <property type="entry name" value="RutC-like"/>
    <property type="match status" value="1"/>
</dbReference>
<organism evidence="1 2">
    <name type="scientific">Kineococcus rhizosphaerae</name>
    <dbReference type="NCBI Taxonomy" id="559628"/>
    <lineage>
        <taxon>Bacteria</taxon>
        <taxon>Bacillati</taxon>
        <taxon>Actinomycetota</taxon>
        <taxon>Actinomycetes</taxon>
        <taxon>Kineosporiales</taxon>
        <taxon>Kineosporiaceae</taxon>
        <taxon>Kineococcus</taxon>
    </lineage>
</organism>
<dbReference type="CDD" id="cd06154">
    <property type="entry name" value="YjgF_YER057c_UK114_like_6"/>
    <property type="match status" value="1"/>
</dbReference>
<accession>A0A2T0R209</accession>
<evidence type="ECO:0000313" key="2">
    <source>
        <dbReference type="Proteomes" id="UP000238083"/>
    </source>
</evidence>
<dbReference type="PANTHER" id="PTHR43857">
    <property type="entry name" value="BLR7761 PROTEIN"/>
    <property type="match status" value="1"/>
</dbReference>
<dbReference type="InterPro" id="IPR006175">
    <property type="entry name" value="YjgF/YER057c/UK114"/>
</dbReference>
<protein>
    <submittedName>
        <fullName evidence="1">Enamine deaminase RidA (YjgF/YER057c/UK114 family)</fullName>
    </submittedName>
</protein>
<keyword evidence="2" id="KW-1185">Reference proteome</keyword>
<dbReference type="AlphaFoldDB" id="A0A2T0R209"/>
<dbReference type="SUPFAM" id="SSF55298">
    <property type="entry name" value="YjgF-like"/>
    <property type="match status" value="1"/>
</dbReference>
<reference evidence="1 2" key="1">
    <citation type="submission" date="2018-03" db="EMBL/GenBank/DDBJ databases">
        <title>Genomic Encyclopedia of Archaeal and Bacterial Type Strains, Phase II (KMG-II): from individual species to whole genera.</title>
        <authorList>
            <person name="Goeker M."/>
        </authorList>
    </citation>
    <scope>NUCLEOTIDE SEQUENCE [LARGE SCALE GENOMIC DNA]</scope>
    <source>
        <strain evidence="1 2">DSM 19711</strain>
    </source>
</reference>
<dbReference type="PANTHER" id="PTHR43857:SF1">
    <property type="entry name" value="YJGH FAMILY PROTEIN"/>
    <property type="match status" value="1"/>
</dbReference>
<dbReference type="InterPro" id="IPR035959">
    <property type="entry name" value="RutC-like_sf"/>
</dbReference>
<dbReference type="Proteomes" id="UP000238083">
    <property type="component" value="Unassembled WGS sequence"/>
</dbReference>
<comment type="caution">
    <text evidence="1">The sequence shown here is derived from an EMBL/GenBank/DDBJ whole genome shotgun (WGS) entry which is preliminary data.</text>
</comment>
<evidence type="ECO:0000313" key="1">
    <source>
        <dbReference type="EMBL" id="PRY13570.1"/>
    </source>
</evidence>
<sequence>MRQGCGRVLPVSNRQLISSGGPWEPVVGYSRAVRLGDHVSVAGTTAATADGPEGGDDVGAQTRACLVRIRAALLEAGATLEDVVRTRIFVTDISRWEEVGRVHGEFLGHVRPACTMVEVSRLIEPGLLVEIEADAIISR</sequence>